<feature type="region of interest" description="Disordered" evidence="1">
    <location>
        <begin position="289"/>
        <end position="313"/>
    </location>
</feature>
<feature type="region of interest" description="Disordered" evidence="1">
    <location>
        <begin position="1"/>
        <end position="41"/>
    </location>
</feature>
<evidence type="ECO:0000259" key="2">
    <source>
        <dbReference type="Pfam" id="PF20149"/>
    </source>
</evidence>
<evidence type="ECO:0000256" key="1">
    <source>
        <dbReference type="SAM" id="MobiDB-lite"/>
    </source>
</evidence>
<dbReference type="EMBL" id="JABBWG010000011">
    <property type="protein sequence ID" value="KAG1818421.1"/>
    <property type="molecule type" value="Genomic_DNA"/>
</dbReference>
<dbReference type="OrthoDB" id="2677128at2759"/>
<protein>
    <recommendedName>
        <fullName evidence="2">DUF6532 domain-containing protein</fullName>
    </recommendedName>
</protein>
<gene>
    <name evidence="3" type="ORF">BJ212DRAFT_1479439</name>
</gene>
<name>A0A9P7EDP1_9AGAM</name>
<comment type="caution">
    <text evidence="3">The sequence shown here is derived from an EMBL/GenBank/DDBJ whole genome shotgun (WGS) entry which is preliminary data.</text>
</comment>
<dbReference type="RefSeq" id="XP_041194293.1">
    <property type="nucleotide sequence ID" value="XM_041339877.1"/>
</dbReference>
<evidence type="ECO:0000313" key="4">
    <source>
        <dbReference type="Proteomes" id="UP000807769"/>
    </source>
</evidence>
<reference evidence="3" key="1">
    <citation type="journal article" date="2020" name="New Phytol.">
        <title>Comparative genomics reveals dynamic genome evolution in host specialist ectomycorrhizal fungi.</title>
        <authorList>
            <person name="Lofgren L.A."/>
            <person name="Nguyen N.H."/>
            <person name="Vilgalys R."/>
            <person name="Ruytinx J."/>
            <person name="Liao H.L."/>
            <person name="Branco S."/>
            <person name="Kuo A."/>
            <person name="LaButti K."/>
            <person name="Lipzen A."/>
            <person name="Andreopoulos W."/>
            <person name="Pangilinan J."/>
            <person name="Riley R."/>
            <person name="Hundley H."/>
            <person name="Na H."/>
            <person name="Barry K."/>
            <person name="Grigoriev I.V."/>
            <person name="Stajich J.E."/>
            <person name="Kennedy P.G."/>
        </authorList>
    </citation>
    <scope>NUCLEOTIDE SEQUENCE</scope>
    <source>
        <strain evidence="3">MN1</strain>
    </source>
</reference>
<dbReference type="InterPro" id="IPR045341">
    <property type="entry name" value="DUF6532"/>
</dbReference>
<dbReference type="Pfam" id="PF20149">
    <property type="entry name" value="DUF6532"/>
    <property type="match status" value="1"/>
</dbReference>
<feature type="compositionally biased region" description="Polar residues" evidence="1">
    <location>
        <begin position="105"/>
        <end position="120"/>
    </location>
</feature>
<dbReference type="AlphaFoldDB" id="A0A9P7EDP1"/>
<feature type="region of interest" description="Disordered" evidence="1">
    <location>
        <begin position="100"/>
        <end position="142"/>
    </location>
</feature>
<evidence type="ECO:0000313" key="3">
    <source>
        <dbReference type="EMBL" id="KAG1818421.1"/>
    </source>
</evidence>
<keyword evidence="4" id="KW-1185">Reference proteome</keyword>
<organism evidence="3 4">
    <name type="scientific">Suillus subaureus</name>
    <dbReference type="NCBI Taxonomy" id="48587"/>
    <lineage>
        <taxon>Eukaryota</taxon>
        <taxon>Fungi</taxon>
        <taxon>Dikarya</taxon>
        <taxon>Basidiomycota</taxon>
        <taxon>Agaricomycotina</taxon>
        <taxon>Agaricomycetes</taxon>
        <taxon>Agaricomycetidae</taxon>
        <taxon>Boletales</taxon>
        <taxon>Suillineae</taxon>
        <taxon>Suillaceae</taxon>
        <taxon>Suillus</taxon>
    </lineage>
</organism>
<proteinExistence type="predicted"/>
<accession>A0A9P7EDP1</accession>
<sequence>MYSGAGDPQYNFIDAQAGPGYRDSDHQPQQPAPLASFSGPGIPVAVQHPNLSLVTDLDADHAADYRYHYLHDQSEQEPVTESFSTPNHNPFLLDAQASGRHDLFPTSSGNQLPASLNDPSVHSGYRYPPGDPSSSEGLLASSPVDTLPYPNILDAHASYRDSYATVTDTGNDSSMIFSNAPSLQLTPIDPHAGTMFPDPNIGARMSYYDNYSAGENPPAVRVESAPGTMSYGASTLSRYHASIASYFPDFYAPLQSADGVSMMPDSEDVMPLHAGQPLPLDEPLCFDAPRLGNPLPAGEASRSQPSRKRRQGDLFIPFDPRQKKIRGWAAAKDVSNVASSTSSSRPLVAGGPGVGPAQYDESHPIHKEIVEMALGIVICSVVNVSPFLSEDERKQEVHSALTMATRCFADVDTADRWTSDNESTLYKILSAPSANVMAIARKHAHHLVPHGYGLRLPLSSNESEPTHQAQRAKTLLKPSRLPKYLFKAGGLIPFENEVIQDIVQNTIVELGYQPYVTQLNGMYCTAAVAVHCVLLGLKYGGNDDNEFSAKEFKPVHTTLMDYIKTHITPHKQRSEWWENHKSLTLRRLTDIYAFQSKLKAGK</sequence>
<dbReference type="Proteomes" id="UP000807769">
    <property type="component" value="Unassembled WGS sequence"/>
</dbReference>
<feature type="domain" description="DUF6532" evidence="2">
    <location>
        <begin position="380"/>
        <end position="564"/>
    </location>
</feature>
<dbReference type="GeneID" id="64633893"/>